<reference evidence="2 3" key="1">
    <citation type="submission" date="2023-07" db="EMBL/GenBank/DDBJ databases">
        <title>Closed genome sequence of Methanosarcinaceae archaeon Am2.</title>
        <authorList>
            <person name="Poehlein A."/>
            <person name="Protasov E."/>
            <person name="Platt K."/>
            <person name="Reeh H."/>
            <person name="Daniel R."/>
            <person name="Brune A."/>
        </authorList>
    </citation>
    <scope>NUCLEOTIDE SEQUENCE [LARGE SCALE GENOMIC DNA]</scope>
    <source>
        <strain evidence="2 3">Am2</strain>
    </source>
</reference>
<proteinExistence type="predicted"/>
<protein>
    <submittedName>
        <fullName evidence="2">Uncharacterized protein</fullName>
    </submittedName>
</protein>
<evidence type="ECO:0000313" key="3">
    <source>
        <dbReference type="Proteomes" id="UP001304970"/>
    </source>
</evidence>
<dbReference type="RefSeq" id="WP_338097162.1">
    <property type="nucleotide sequence ID" value="NZ_CP131061.1"/>
</dbReference>
<organism evidence="2 3">
    <name type="scientific">Methanolapillus ohkumae</name>
    <dbReference type="NCBI Taxonomy" id="3028298"/>
    <lineage>
        <taxon>Archaea</taxon>
        <taxon>Methanobacteriati</taxon>
        <taxon>Methanobacteriota</taxon>
        <taxon>Stenosarchaea group</taxon>
        <taxon>Methanomicrobia</taxon>
        <taxon>Methanosarcinales</taxon>
        <taxon>Methanosarcinaceae</taxon>
        <taxon>Methanolapillus</taxon>
    </lineage>
</organism>
<dbReference type="AlphaFoldDB" id="A0AA96VIM9"/>
<accession>A0AA96VIM9</accession>
<sequence length="105" mass="11667">MKVTITSEKSPLPGEKHRSSINFTTEGLGKESNIKIKVFYDYEKPNPVEATGVTFDIKIDKLGPDGTWIPEAKTGASEKNTSHRNLYIANPKNAERKFTVELSNA</sequence>
<dbReference type="GeneID" id="89228392"/>
<dbReference type="Proteomes" id="UP001304970">
    <property type="component" value="Chromosome"/>
</dbReference>
<feature type="region of interest" description="Disordered" evidence="1">
    <location>
        <begin position="1"/>
        <end position="24"/>
    </location>
</feature>
<name>A0AA96VIM9_9EURY</name>
<dbReference type="EMBL" id="CP131061">
    <property type="protein sequence ID" value="WNY27182.1"/>
    <property type="molecule type" value="Genomic_DNA"/>
</dbReference>
<evidence type="ECO:0000256" key="1">
    <source>
        <dbReference type="SAM" id="MobiDB-lite"/>
    </source>
</evidence>
<evidence type="ECO:0000313" key="2">
    <source>
        <dbReference type="EMBL" id="WNY27182.1"/>
    </source>
</evidence>
<gene>
    <name evidence="2" type="ORF">MsAm2_09730</name>
</gene>
<keyword evidence="3" id="KW-1185">Reference proteome</keyword>